<dbReference type="RefSeq" id="XP_043124137.1">
    <property type="nucleotide sequence ID" value="XM_043268202.1"/>
</dbReference>
<feature type="compositionally biased region" description="Basic and acidic residues" evidence="1">
    <location>
        <begin position="171"/>
        <end position="187"/>
    </location>
</feature>
<feature type="region of interest" description="Disordered" evidence="1">
    <location>
        <begin position="45"/>
        <end position="80"/>
    </location>
</feature>
<keyword evidence="3" id="KW-1185">Reference proteome</keyword>
<dbReference type="EMBL" id="BOPL01000002">
    <property type="protein sequence ID" value="GIK00951.1"/>
    <property type="molecule type" value="Genomic_DNA"/>
</dbReference>
<dbReference type="Proteomes" id="UP000710440">
    <property type="component" value="Unassembled WGS sequence"/>
</dbReference>
<reference evidence="2 3" key="1">
    <citation type="submission" date="2021-02" db="EMBL/GenBank/DDBJ databases">
        <title>Pan-genome distribution and transcriptional activeness of fungal secondary metabolism genes in Aspergillus section Fumigati.</title>
        <authorList>
            <person name="Takahashi H."/>
            <person name="Umemura M."/>
            <person name="Ninomiya A."/>
            <person name="Kusuya Y."/>
            <person name="Urayama S."/>
            <person name="Shimizu M."/>
            <person name="Watanabe A."/>
            <person name="Kamei K."/>
            <person name="Yaguchi T."/>
            <person name="Hagiwara D."/>
        </authorList>
    </citation>
    <scope>NUCLEOTIDE SEQUENCE [LARGE SCALE GENOMIC DNA]</scope>
    <source>
        <strain evidence="2 3">IFM 47045</strain>
    </source>
</reference>
<accession>A0A9P3BWM5</accession>
<dbReference type="OrthoDB" id="3924768at2759"/>
<name>A0A9P3BWM5_ASPVI</name>
<dbReference type="GeneID" id="66932963"/>
<feature type="region of interest" description="Disordered" evidence="1">
    <location>
        <begin position="171"/>
        <end position="190"/>
    </location>
</feature>
<evidence type="ECO:0000256" key="1">
    <source>
        <dbReference type="SAM" id="MobiDB-lite"/>
    </source>
</evidence>
<gene>
    <name evidence="2" type="ORF">Aspvir_004981</name>
</gene>
<sequence length="354" mass="40381">MTFHNDDRSLLPTDPLQQIALNAMDSADDHASTYYIYRERNDHMLITTTQQPKTQKERRKKQKEDPSSIQDPNGYFVHRPYRSFARPPRTLRSGGSKDGRTICLIHSYGGWRRWQLQFGRDLGDAIDPRGVVQWQRRTNADNSVKTDADLKGYRVRSWRLWGESGKAYHREVNSKRKQGGRTEDDPTAHQPLRATEACQLTWSAPFSKRTREYAFSYEGVDFVWKGTKDLPADCKSAIRWMPVHHLKLVAILPAKVADETQEVVVAYFVCSAEEDEYGTLVVEDSRICEVFGIDEMPEDMALARAKGARPARVHDTIMATAVCMIIGEWQKRKTAVSVFFALLFAGALSPANTH</sequence>
<dbReference type="AlphaFoldDB" id="A0A9P3BWM5"/>
<protein>
    <submittedName>
        <fullName evidence="2">Uncharacterized protein</fullName>
    </submittedName>
</protein>
<organism evidence="2 3">
    <name type="scientific">Aspergillus viridinutans</name>
    <dbReference type="NCBI Taxonomy" id="75553"/>
    <lineage>
        <taxon>Eukaryota</taxon>
        <taxon>Fungi</taxon>
        <taxon>Dikarya</taxon>
        <taxon>Ascomycota</taxon>
        <taxon>Pezizomycotina</taxon>
        <taxon>Eurotiomycetes</taxon>
        <taxon>Eurotiomycetidae</taxon>
        <taxon>Eurotiales</taxon>
        <taxon>Aspergillaceae</taxon>
        <taxon>Aspergillus</taxon>
        <taxon>Aspergillus subgen. Fumigati</taxon>
    </lineage>
</organism>
<proteinExistence type="predicted"/>
<comment type="caution">
    <text evidence="2">The sequence shown here is derived from an EMBL/GenBank/DDBJ whole genome shotgun (WGS) entry which is preliminary data.</text>
</comment>
<evidence type="ECO:0000313" key="3">
    <source>
        <dbReference type="Proteomes" id="UP000710440"/>
    </source>
</evidence>
<evidence type="ECO:0000313" key="2">
    <source>
        <dbReference type="EMBL" id="GIK00951.1"/>
    </source>
</evidence>